<feature type="signal peptide" evidence="2">
    <location>
        <begin position="1"/>
        <end position="27"/>
    </location>
</feature>
<proteinExistence type="predicted"/>
<keyword evidence="4" id="KW-1185">Reference proteome</keyword>
<dbReference type="OrthoDB" id="7677943at2"/>
<evidence type="ECO:0000256" key="1">
    <source>
        <dbReference type="SAM" id="MobiDB-lite"/>
    </source>
</evidence>
<accession>A0A0M7APQ9</accession>
<feature type="compositionally biased region" description="Polar residues" evidence="1">
    <location>
        <begin position="46"/>
        <end position="58"/>
    </location>
</feature>
<dbReference type="GeneID" id="97672230"/>
<dbReference type="EMBL" id="CXWC01000013">
    <property type="protein sequence ID" value="CTQ76978.1"/>
    <property type="molecule type" value="Genomic_DNA"/>
</dbReference>
<dbReference type="Proteomes" id="UP000049983">
    <property type="component" value="Unassembled WGS sequence"/>
</dbReference>
<name>A0A0M7APQ9_9HYPH</name>
<feature type="chain" id="PRO_5009788075" evidence="2">
    <location>
        <begin position="28"/>
        <end position="106"/>
    </location>
</feature>
<reference evidence="4" key="1">
    <citation type="submission" date="2015-07" db="EMBL/GenBank/DDBJ databases">
        <authorList>
            <person name="Rodrigo-Torres Lidia"/>
            <person name="Arahal R.David."/>
        </authorList>
    </citation>
    <scope>NUCLEOTIDE SEQUENCE [LARGE SCALE GENOMIC DNA]</scope>
    <source>
        <strain evidence="4">CECT 5096</strain>
    </source>
</reference>
<evidence type="ECO:0000313" key="3">
    <source>
        <dbReference type="EMBL" id="CTQ76978.1"/>
    </source>
</evidence>
<organism evidence="3 4">
    <name type="scientific">Roseibium album</name>
    <dbReference type="NCBI Taxonomy" id="311410"/>
    <lineage>
        <taxon>Bacteria</taxon>
        <taxon>Pseudomonadati</taxon>
        <taxon>Pseudomonadota</taxon>
        <taxon>Alphaproteobacteria</taxon>
        <taxon>Hyphomicrobiales</taxon>
        <taxon>Stappiaceae</taxon>
        <taxon>Roseibium</taxon>
    </lineage>
</organism>
<protein>
    <submittedName>
        <fullName evidence="3">Uncharacterized protein</fullName>
    </submittedName>
</protein>
<evidence type="ECO:0000313" key="4">
    <source>
        <dbReference type="Proteomes" id="UP000049983"/>
    </source>
</evidence>
<feature type="region of interest" description="Disordered" evidence="1">
    <location>
        <begin position="45"/>
        <end position="65"/>
    </location>
</feature>
<keyword evidence="2" id="KW-0732">Signal</keyword>
<sequence>MRTQKKLITSLLAAVFVSGAFVGTANAIDLGGIYGDSNGDEPVFFTDSQRSVNSSQLRAPSRKGNRADAGVFADYADQAYGDLNGNTPVSVRRLQADNARALSARN</sequence>
<evidence type="ECO:0000256" key="2">
    <source>
        <dbReference type="SAM" id="SignalP"/>
    </source>
</evidence>
<dbReference type="AlphaFoldDB" id="A0A0M7APQ9"/>
<gene>
    <name evidence="3" type="ORF">LA5096_04958</name>
</gene>
<dbReference type="RefSeq" id="WP_055117512.1">
    <property type="nucleotide sequence ID" value="NZ_CANKXR010000004.1"/>
</dbReference>